<dbReference type="Pfam" id="PF01184">
    <property type="entry name" value="Gpr1_Fun34_YaaH"/>
    <property type="match status" value="1"/>
</dbReference>
<feature type="transmembrane region" description="Helical" evidence="6">
    <location>
        <begin position="58"/>
        <end position="77"/>
    </location>
</feature>
<evidence type="ECO:0000256" key="2">
    <source>
        <dbReference type="ARBA" id="ARBA00005587"/>
    </source>
</evidence>
<evidence type="ECO:0000256" key="5">
    <source>
        <dbReference type="ARBA" id="ARBA00023136"/>
    </source>
</evidence>
<keyword evidence="3 6" id="KW-0812">Transmembrane</keyword>
<evidence type="ECO:0000313" key="8">
    <source>
        <dbReference type="EMBL" id="KAF9755701.1"/>
    </source>
</evidence>
<evidence type="ECO:0008006" key="9">
    <source>
        <dbReference type="Google" id="ProtNLM"/>
    </source>
</evidence>
<feature type="transmembrane region" description="Helical" evidence="6">
    <location>
        <begin position="89"/>
        <end position="110"/>
    </location>
</feature>
<feature type="transmembrane region" description="Helical" evidence="6">
    <location>
        <begin position="219"/>
        <end position="244"/>
    </location>
</feature>
<reference evidence="7" key="1">
    <citation type="submission" date="2015-01" db="EMBL/GenBank/DDBJ databases">
        <authorList>
            <person name="Durling Mikael"/>
        </authorList>
    </citation>
    <scope>NUCLEOTIDE SEQUENCE</scope>
</reference>
<dbReference type="PANTHER" id="PTHR31123:SF4">
    <property type="entry name" value="PROTEIN ALCS"/>
    <property type="match status" value="1"/>
</dbReference>
<evidence type="ECO:0000256" key="3">
    <source>
        <dbReference type="ARBA" id="ARBA00022692"/>
    </source>
</evidence>
<comment type="subcellular location">
    <subcellularLocation>
        <location evidence="1">Membrane</location>
        <topology evidence="1">Multi-pass membrane protein</topology>
    </subcellularLocation>
</comment>
<dbReference type="InterPro" id="IPR000791">
    <property type="entry name" value="Gpr1/Fun34/SatP-like"/>
</dbReference>
<name>A0A0B7KKH2_BIOOC</name>
<evidence type="ECO:0000256" key="6">
    <source>
        <dbReference type="SAM" id="Phobius"/>
    </source>
</evidence>
<reference evidence="8" key="2">
    <citation type="submission" date="2020-10" db="EMBL/GenBank/DDBJ databases">
        <title>High-Quality Genome Resource of Clonostachys rosea strain S41 by Oxford Nanopore Long-Read Sequencing.</title>
        <authorList>
            <person name="Wang H."/>
        </authorList>
    </citation>
    <scope>NUCLEOTIDE SEQUENCE</scope>
    <source>
        <strain evidence="8">S41</strain>
    </source>
</reference>
<comment type="similarity">
    <text evidence="2">Belongs to the acetate uptake transporter (AceTr) (TC 2.A.96) family.</text>
</comment>
<dbReference type="EMBL" id="JADCTT010000003">
    <property type="protein sequence ID" value="KAF9755701.1"/>
    <property type="molecule type" value="Genomic_DNA"/>
</dbReference>
<protein>
    <recommendedName>
        <fullName evidence="9">GPR1/FUN34/YaaH-class plasma membrane protein</fullName>
    </recommendedName>
</protein>
<dbReference type="GO" id="GO:0005886">
    <property type="term" value="C:plasma membrane"/>
    <property type="evidence" value="ECO:0007669"/>
    <property type="project" value="TreeGrafter"/>
</dbReference>
<proteinExistence type="inferred from homology"/>
<gene>
    <name evidence="7" type="ORF">BN869_000011254_1</name>
    <name evidence="8" type="ORF">IM811_011142</name>
</gene>
<evidence type="ECO:0000313" key="7">
    <source>
        <dbReference type="EMBL" id="CEO55196.1"/>
    </source>
</evidence>
<keyword evidence="4 6" id="KW-1133">Transmembrane helix</keyword>
<organism evidence="7">
    <name type="scientific">Bionectria ochroleuca</name>
    <name type="common">Gliocladium roseum</name>
    <dbReference type="NCBI Taxonomy" id="29856"/>
    <lineage>
        <taxon>Eukaryota</taxon>
        <taxon>Fungi</taxon>
        <taxon>Dikarya</taxon>
        <taxon>Ascomycota</taxon>
        <taxon>Pezizomycotina</taxon>
        <taxon>Sordariomycetes</taxon>
        <taxon>Hypocreomycetidae</taxon>
        <taxon>Hypocreales</taxon>
        <taxon>Bionectriaceae</taxon>
        <taxon>Clonostachys</taxon>
    </lineage>
</organism>
<feature type="transmembrane region" description="Helical" evidence="6">
    <location>
        <begin position="158"/>
        <end position="178"/>
    </location>
</feature>
<dbReference type="EMBL" id="CDPU01000049">
    <property type="protein sequence ID" value="CEO55196.1"/>
    <property type="molecule type" value="Genomic_DNA"/>
</dbReference>
<accession>A0A0B7KKH2</accession>
<dbReference type="AlphaFoldDB" id="A0A0B7KKH2"/>
<keyword evidence="5 6" id="KW-0472">Membrane</keyword>
<feature type="transmembrane region" description="Helical" evidence="6">
    <location>
        <begin position="117"/>
        <end position="138"/>
    </location>
</feature>
<sequence length="274" mass="29149">MSERTGKTDQDASAEAIDRVHTAAALSISPELFEQLYLAPKTAVRGELRQTFGNPTPIALGGFLLCTTPLSMILLEWQGAGGIAGAANVGSYFFLGGLLLVLGGIGEWIIGNTFPSTVFCTFGGFWLTMGATICPGYGAYAIYSPSGSPSEGLTEPQFFATFSFFLIGMTILCAVYTIASIRTNIVLFSILLLLVPCFACLSASFFAVSHGQTGPAIVFQHAGAALLLVVSLLGWYIFFALILLSVEFPFNLPLGDLSTLVSGMKKRTTEKEHV</sequence>
<evidence type="ECO:0000256" key="4">
    <source>
        <dbReference type="ARBA" id="ARBA00022989"/>
    </source>
</evidence>
<dbReference type="InterPro" id="IPR051633">
    <property type="entry name" value="AceTr"/>
</dbReference>
<dbReference type="Proteomes" id="UP000616885">
    <property type="component" value="Unassembled WGS sequence"/>
</dbReference>
<dbReference type="PANTHER" id="PTHR31123">
    <property type="entry name" value="ACCUMULATION OF DYADS PROTEIN 2-RELATED"/>
    <property type="match status" value="1"/>
</dbReference>
<feature type="transmembrane region" description="Helical" evidence="6">
    <location>
        <begin position="185"/>
        <end position="207"/>
    </location>
</feature>
<evidence type="ECO:0000256" key="1">
    <source>
        <dbReference type="ARBA" id="ARBA00004141"/>
    </source>
</evidence>
<dbReference type="GO" id="GO:0015123">
    <property type="term" value="F:acetate transmembrane transporter activity"/>
    <property type="evidence" value="ECO:0007669"/>
    <property type="project" value="TreeGrafter"/>
</dbReference>